<dbReference type="KEGG" id="vg:80018907"/>
<accession>A0A9E7NKI4</accession>
<protein>
    <submittedName>
        <fullName evidence="1">Scaffolding protein</fullName>
    </submittedName>
</protein>
<dbReference type="Proteomes" id="UP001060355">
    <property type="component" value="Segment"/>
</dbReference>
<dbReference type="Pfam" id="PF09956">
    <property type="entry name" value="Phage_cement_2"/>
    <property type="match status" value="1"/>
</dbReference>
<reference evidence="1" key="1">
    <citation type="submission" date="2022-05" db="EMBL/GenBank/DDBJ databases">
        <authorList>
            <person name="Ashby S."/>
            <person name="Bressette G."/>
            <person name="Brown S."/>
            <person name="Charles S."/>
            <person name="Neely M.N."/>
            <person name="Molloy S.D."/>
            <person name="Garlena R.A."/>
            <person name="Russell D.A."/>
            <person name="Jacobs-Sera D."/>
            <person name="Hatfull G.F."/>
        </authorList>
    </citation>
    <scope>NUCLEOTIDE SEQUENCE</scope>
</reference>
<organism evidence="1 2">
    <name type="scientific">Gordonia phage Finkle</name>
    <dbReference type="NCBI Taxonomy" id="2926099"/>
    <lineage>
        <taxon>Viruses</taxon>
        <taxon>Duplodnaviria</taxon>
        <taxon>Heunggongvirae</taxon>
        <taxon>Uroviricota</taxon>
        <taxon>Caudoviricetes</taxon>
        <taxon>Finkelvirus</taxon>
        <taxon>Finkelvirus finkel</taxon>
    </lineage>
</organism>
<sequence>MADHTPLFLPGQAVTHHAKAAVTGGQLVSITGNREVSPAAAKSRAYGVAAFDAAIGDPVTVHTGGVHKVTASGAIAAGDQVEAAANGAAAKLTDGAPIGIALEAAASGSVLIDLR</sequence>
<keyword evidence="2" id="KW-1185">Reference proteome</keyword>
<dbReference type="GeneID" id="80018907"/>
<gene>
    <name evidence="1" type="primary">5</name>
    <name evidence="1" type="ORF">SEA_FINKLE_5</name>
</gene>
<dbReference type="RefSeq" id="YP_010754318.1">
    <property type="nucleotide sequence ID" value="NC_073459.1"/>
</dbReference>
<evidence type="ECO:0000313" key="2">
    <source>
        <dbReference type="Proteomes" id="UP001060355"/>
    </source>
</evidence>
<proteinExistence type="predicted"/>
<evidence type="ECO:0000313" key="1">
    <source>
        <dbReference type="EMBL" id="UTN92924.1"/>
    </source>
</evidence>
<dbReference type="EMBL" id="ON456347">
    <property type="protein sequence ID" value="UTN92924.1"/>
    <property type="molecule type" value="Genomic_DNA"/>
</dbReference>
<dbReference type="InterPro" id="IPR011231">
    <property type="entry name" value="Phage_VT1-Sakai_H0018"/>
</dbReference>
<name>A0A9E7NKI4_9CAUD</name>